<dbReference type="SUPFAM" id="SSF48371">
    <property type="entry name" value="ARM repeat"/>
    <property type="match status" value="1"/>
</dbReference>
<comment type="similarity">
    <text evidence="2">Belongs to the RIX1/PELP1 family.</text>
</comment>
<dbReference type="STRING" id="1116229.S3DV01"/>
<dbReference type="AlphaFoldDB" id="S3DV01"/>
<evidence type="ECO:0000256" key="2">
    <source>
        <dbReference type="ARBA" id="ARBA00010511"/>
    </source>
</evidence>
<feature type="compositionally biased region" description="Basic and acidic residues" evidence="5">
    <location>
        <begin position="629"/>
        <end position="638"/>
    </location>
</feature>
<dbReference type="PANTHER" id="PTHR34105:SF1">
    <property type="entry name" value="PROLINE-, GLUTAMIC ACID- AND LEUCINE-RICH PROTEIN 1"/>
    <property type="match status" value="1"/>
</dbReference>
<protein>
    <recommendedName>
        <fullName evidence="3">Pre-rRNA-processing protein RIX1</fullName>
    </recommendedName>
</protein>
<dbReference type="eggNOG" id="ENOG502S31T">
    <property type="taxonomic scope" value="Eukaryota"/>
</dbReference>
<dbReference type="GO" id="GO:0006364">
    <property type="term" value="P:rRNA processing"/>
    <property type="evidence" value="ECO:0007669"/>
    <property type="project" value="TreeGrafter"/>
</dbReference>
<dbReference type="OrthoDB" id="20900at2759"/>
<dbReference type="InterPro" id="IPR016024">
    <property type="entry name" value="ARM-type_fold"/>
</dbReference>
<dbReference type="GeneID" id="19471991"/>
<feature type="domain" description="Pre-rRNA-processing protein RIX1 N-terminal" evidence="6">
    <location>
        <begin position="7"/>
        <end position="205"/>
    </location>
</feature>
<dbReference type="HOGENOM" id="CLU_016392_1_0_1"/>
<feature type="region of interest" description="Disordered" evidence="5">
    <location>
        <begin position="465"/>
        <end position="486"/>
    </location>
</feature>
<dbReference type="GO" id="GO:0005634">
    <property type="term" value="C:nucleus"/>
    <property type="evidence" value="ECO:0007669"/>
    <property type="project" value="UniProtKB-SubCell"/>
</dbReference>
<evidence type="ECO:0000256" key="5">
    <source>
        <dbReference type="SAM" id="MobiDB-lite"/>
    </source>
</evidence>
<feature type="region of interest" description="Disordered" evidence="5">
    <location>
        <begin position="629"/>
        <end position="649"/>
    </location>
</feature>
<proteinExistence type="inferred from homology"/>
<evidence type="ECO:0000259" key="6">
    <source>
        <dbReference type="Pfam" id="PF08167"/>
    </source>
</evidence>
<dbReference type="EMBL" id="KE145365">
    <property type="protein sequence ID" value="EPE30228.1"/>
    <property type="molecule type" value="Genomic_DNA"/>
</dbReference>
<evidence type="ECO:0000313" key="8">
    <source>
        <dbReference type="Proteomes" id="UP000016922"/>
    </source>
</evidence>
<comment type="subcellular location">
    <subcellularLocation>
        <location evidence="1">Nucleus</location>
    </subcellularLocation>
</comment>
<dbReference type="Pfam" id="PF08167">
    <property type="entry name" value="RIX1"/>
    <property type="match status" value="1"/>
</dbReference>
<gene>
    <name evidence="7" type="ORF">GLAREA_12951</name>
</gene>
<keyword evidence="4" id="KW-0539">Nucleus</keyword>
<sequence length="731" mass="79578">MSLPPELRLLCFQLSATPTTDLPRIVPNLQRYVLRCQKPLSTLPLSTPKADASAASVLVHKLKTQLSSLINGRNPEGRFAAAVLIKSVIEVGGWEVLRGAESWVRGLLSTLAKPDPDVTKELCIITLTKIYSMTHQYPTLIREITTPTLPGFVTSCLTLISSSKLPSLTETIFRSFSTLLPHHTTIYRPFATQIRNVTRPYLAPTVSESLLVPLSLQESARRLAVLVHQTAAKNGGGEEWGKAFRAIVKATHNTADHVFRAIIEDWESVAGYVPAQIDVNMALGGGGQTEDDFPGWTGIVSGTDRLTGLIQTMNSYLLYEASVSVCVPLGGVMDVITRMLSIAAPSESSASLGGVRLHPGVDRDERDGLWSGMPQIHVATLALVNTLAERMPESLVTIAPILLEQLAWLFPLGSTTPEFRTAFYPAVADLLSRAGRSFNKLQVGKLGNVIRACCKDILPQETERNSFTPGETLGKKPYVNGSSNQNADTFSQQNGGLVVEFGQSDLRVSATQLLPLFLSHLLQQHLDISMRSLIERTAILSGHKDAMVASILNPFVGRNGKALASILPHLTRQYGNDAEVEMLLRPRMPMIPSVGRQHLDLDADIQVDAVSYYDSEDIIVDEKNDFSLEGQHEQERPASHPSTSGVDFAPQVQAPSYRNTMAASDVFTTAVPTISIPQIAVADSSFARVISEPSMEAKGQEDIAMDLRGPESSDDESVHLTMELDTDSESE</sequence>
<dbReference type="OMA" id="GGWEILR"/>
<dbReference type="RefSeq" id="XP_008082905.1">
    <property type="nucleotide sequence ID" value="XM_008084714.1"/>
</dbReference>
<evidence type="ECO:0000256" key="1">
    <source>
        <dbReference type="ARBA" id="ARBA00004123"/>
    </source>
</evidence>
<dbReference type="InterPro" id="IPR012583">
    <property type="entry name" value="RIX1_N"/>
</dbReference>
<dbReference type="PANTHER" id="PTHR34105">
    <property type="entry name" value="PROLINE-, GLUTAMIC ACID- AND LEUCINE-RICH PROTEIN 1"/>
    <property type="match status" value="1"/>
</dbReference>
<accession>S3DV01</accession>
<name>S3DV01_GLAL2</name>
<evidence type="ECO:0000256" key="3">
    <source>
        <dbReference type="ARBA" id="ARBA00021502"/>
    </source>
</evidence>
<reference evidence="7 8" key="1">
    <citation type="journal article" date="2013" name="BMC Genomics">
        <title>Genomics-driven discovery of the pneumocandin biosynthetic gene cluster in the fungus Glarea lozoyensis.</title>
        <authorList>
            <person name="Chen L."/>
            <person name="Yue Q."/>
            <person name="Zhang X."/>
            <person name="Xiang M."/>
            <person name="Wang C."/>
            <person name="Li S."/>
            <person name="Che Y."/>
            <person name="Ortiz-Lopez F.J."/>
            <person name="Bills G.F."/>
            <person name="Liu X."/>
            <person name="An Z."/>
        </authorList>
    </citation>
    <scope>NUCLEOTIDE SEQUENCE [LARGE SCALE GENOMIC DNA]</scope>
    <source>
        <strain evidence="8">ATCC 20868 / MF5171</strain>
    </source>
</reference>
<organism evidence="7 8">
    <name type="scientific">Glarea lozoyensis (strain ATCC 20868 / MF5171)</name>
    <dbReference type="NCBI Taxonomy" id="1116229"/>
    <lineage>
        <taxon>Eukaryota</taxon>
        <taxon>Fungi</taxon>
        <taxon>Dikarya</taxon>
        <taxon>Ascomycota</taxon>
        <taxon>Pezizomycotina</taxon>
        <taxon>Leotiomycetes</taxon>
        <taxon>Helotiales</taxon>
        <taxon>Helotiaceae</taxon>
        <taxon>Glarea</taxon>
    </lineage>
</organism>
<dbReference type="KEGG" id="glz:GLAREA_12951"/>
<evidence type="ECO:0000313" key="7">
    <source>
        <dbReference type="EMBL" id="EPE30228.1"/>
    </source>
</evidence>
<keyword evidence="8" id="KW-1185">Reference proteome</keyword>
<evidence type="ECO:0000256" key="4">
    <source>
        <dbReference type="ARBA" id="ARBA00023242"/>
    </source>
</evidence>
<dbReference type="Proteomes" id="UP000016922">
    <property type="component" value="Unassembled WGS sequence"/>
</dbReference>
<feature type="region of interest" description="Disordered" evidence="5">
    <location>
        <begin position="692"/>
        <end position="731"/>
    </location>
</feature>